<keyword evidence="5" id="KW-0067">ATP-binding</keyword>
<dbReference type="Proteomes" id="UP000284416">
    <property type="component" value="Unassembled WGS sequence"/>
</dbReference>
<dbReference type="GO" id="GO:0005524">
    <property type="term" value="F:ATP binding"/>
    <property type="evidence" value="ECO:0007669"/>
    <property type="project" value="UniProtKB-KW"/>
</dbReference>
<dbReference type="PIRSF" id="PIRSF036940">
    <property type="entry name" value="PanK_bac_aCoA"/>
    <property type="match status" value="1"/>
</dbReference>
<keyword evidence="8" id="KW-1185">Reference proteome</keyword>
<keyword evidence="6" id="KW-0173">Coenzyme A biosynthesis</keyword>
<evidence type="ECO:0000256" key="4">
    <source>
        <dbReference type="ARBA" id="ARBA00022777"/>
    </source>
</evidence>
<dbReference type="RefSeq" id="WP_118921715.1">
    <property type="nucleotide sequence ID" value="NZ_QWEG01000009.1"/>
</dbReference>
<dbReference type="PANTHER" id="PTHR12280">
    <property type="entry name" value="PANTOTHENATE KINASE"/>
    <property type="match status" value="1"/>
</dbReference>
<keyword evidence="1" id="KW-0963">Cytoplasm</keyword>
<dbReference type="SUPFAM" id="SSF53067">
    <property type="entry name" value="Actin-like ATPase domain"/>
    <property type="match status" value="1"/>
</dbReference>
<sequence length="269" mass="28044">MATTIGIDAGGTLLKIAYTENGKTKFRQSDYSKADSLLQWLKMLAPNAAVSITGGRARWAKENFFPSAFLADEFQTLCTGASMLYSKDADAVGTQFLLVNIGTGTSIHLVGNGSCKRLGGTGLGGGTLTGLGQLLAGTSDFDDLVSLASKGDRRKADLLVKDIYGDGREPLSGELTAANFGKSSSADKADLMAALMNLIAETVVLLSSQAALSEKVESVVFAGSTLTANQPLKDSLAAYTTMFGLKPVFLENGEFCGALGALMENRGAE</sequence>
<organism evidence="7 8">
    <name type="scientific">Neobacillus notoginsengisoli</name>
    <dbReference type="NCBI Taxonomy" id="1578198"/>
    <lineage>
        <taxon>Bacteria</taxon>
        <taxon>Bacillati</taxon>
        <taxon>Bacillota</taxon>
        <taxon>Bacilli</taxon>
        <taxon>Bacillales</taxon>
        <taxon>Bacillaceae</taxon>
        <taxon>Neobacillus</taxon>
    </lineage>
</organism>
<dbReference type="InterPro" id="IPR011602">
    <property type="entry name" value="Type_II_PanK_bac"/>
</dbReference>
<evidence type="ECO:0000313" key="7">
    <source>
        <dbReference type="EMBL" id="RHW38044.1"/>
    </source>
</evidence>
<protein>
    <submittedName>
        <fullName evidence="7">Type II pantothenate kinase</fullName>
    </submittedName>
</protein>
<dbReference type="GO" id="GO:0005829">
    <property type="term" value="C:cytosol"/>
    <property type="evidence" value="ECO:0007669"/>
    <property type="project" value="TreeGrafter"/>
</dbReference>
<name>A0A417YRX0_9BACI</name>
<evidence type="ECO:0000313" key="8">
    <source>
        <dbReference type="Proteomes" id="UP000284416"/>
    </source>
</evidence>
<dbReference type="NCBIfam" id="NF009842">
    <property type="entry name" value="PRK13317.1"/>
    <property type="match status" value="1"/>
</dbReference>
<evidence type="ECO:0000256" key="6">
    <source>
        <dbReference type="ARBA" id="ARBA00022993"/>
    </source>
</evidence>
<dbReference type="InterPro" id="IPR004567">
    <property type="entry name" value="Type_II_PanK"/>
</dbReference>
<dbReference type="OrthoDB" id="358216at2"/>
<proteinExistence type="predicted"/>
<dbReference type="EMBL" id="QWEG01000009">
    <property type="protein sequence ID" value="RHW38044.1"/>
    <property type="molecule type" value="Genomic_DNA"/>
</dbReference>
<dbReference type="PANTHER" id="PTHR12280:SF20">
    <property type="entry name" value="4'-PHOSPHOPANTETHEINE PHOSPHATASE"/>
    <property type="match status" value="1"/>
</dbReference>
<reference evidence="7 8" key="1">
    <citation type="journal article" date="2017" name="Int. J. Syst. Evol. Microbiol.">
        <title>Bacillus notoginsengisoli sp. nov., a novel bacterium isolated from the rhizosphere of Panax notoginseng.</title>
        <authorList>
            <person name="Zhang M.Y."/>
            <person name="Cheng J."/>
            <person name="Cai Y."/>
            <person name="Zhang T.Y."/>
            <person name="Wu Y.Y."/>
            <person name="Manikprabhu D."/>
            <person name="Li W.J."/>
            <person name="Zhang Y.X."/>
        </authorList>
    </citation>
    <scope>NUCLEOTIDE SEQUENCE [LARGE SCALE GENOMIC DNA]</scope>
    <source>
        <strain evidence="7 8">JCM 30743</strain>
    </source>
</reference>
<evidence type="ECO:0000256" key="3">
    <source>
        <dbReference type="ARBA" id="ARBA00022741"/>
    </source>
</evidence>
<evidence type="ECO:0000256" key="2">
    <source>
        <dbReference type="ARBA" id="ARBA00022679"/>
    </source>
</evidence>
<dbReference type="Gene3D" id="3.30.420.40">
    <property type="match status" value="2"/>
</dbReference>
<dbReference type="Pfam" id="PF03630">
    <property type="entry name" value="Fumble"/>
    <property type="match status" value="1"/>
</dbReference>
<dbReference type="GO" id="GO:0004594">
    <property type="term" value="F:pantothenate kinase activity"/>
    <property type="evidence" value="ECO:0007669"/>
    <property type="project" value="InterPro"/>
</dbReference>
<keyword evidence="3" id="KW-0547">Nucleotide-binding</keyword>
<dbReference type="AlphaFoldDB" id="A0A417YRX0"/>
<comment type="caution">
    <text evidence="7">The sequence shown here is derived from an EMBL/GenBank/DDBJ whole genome shotgun (WGS) entry which is preliminary data.</text>
</comment>
<gene>
    <name evidence="7" type="ORF">D1B31_14780</name>
</gene>
<dbReference type="GO" id="GO:0015937">
    <property type="term" value="P:coenzyme A biosynthetic process"/>
    <property type="evidence" value="ECO:0007669"/>
    <property type="project" value="UniProtKB-KW"/>
</dbReference>
<accession>A0A417YRX0</accession>
<dbReference type="CDD" id="cd24085">
    <property type="entry name" value="ASKHA_NBD_PanK-II_bac"/>
    <property type="match status" value="1"/>
</dbReference>
<keyword evidence="2" id="KW-0808">Transferase</keyword>
<dbReference type="Gene3D" id="6.10.10.60">
    <property type="match status" value="1"/>
</dbReference>
<dbReference type="InterPro" id="IPR043129">
    <property type="entry name" value="ATPase_NBD"/>
</dbReference>
<keyword evidence="4 7" id="KW-0418">Kinase</keyword>
<evidence type="ECO:0000256" key="5">
    <source>
        <dbReference type="ARBA" id="ARBA00022840"/>
    </source>
</evidence>
<evidence type="ECO:0000256" key="1">
    <source>
        <dbReference type="ARBA" id="ARBA00022490"/>
    </source>
</evidence>